<keyword evidence="1" id="KW-0963">Cytoplasm</keyword>
<gene>
    <name evidence="3" type="ORF">KLLA0_B02354g</name>
</gene>
<dbReference type="SUPFAM" id="SSF82199">
    <property type="entry name" value="SET domain"/>
    <property type="match status" value="1"/>
</dbReference>
<dbReference type="KEGG" id="kla:KLLA0_B02354g"/>
<name>Q6CWQ3_KLULA</name>
<comment type="similarity">
    <text evidence="1">Belongs to the class V-like SAM-binding methyltransferase superfamily. RKM1 family.</text>
</comment>
<keyword evidence="1" id="KW-0489">Methyltransferase</keyword>
<dbReference type="PANTHER" id="PTHR13271">
    <property type="entry name" value="UNCHARACTERIZED PUTATIVE METHYLTRANSFERASE"/>
    <property type="match status" value="1"/>
</dbReference>
<feature type="domain" description="SET" evidence="2">
    <location>
        <begin position="31"/>
        <end position="264"/>
    </location>
</feature>
<keyword evidence="1" id="KW-0808">Transferase</keyword>
<dbReference type="InterPro" id="IPR046341">
    <property type="entry name" value="SET_dom_sf"/>
</dbReference>
<dbReference type="InParanoid" id="Q6CWQ3"/>
<evidence type="ECO:0000259" key="2">
    <source>
        <dbReference type="Pfam" id="PF00856"/>
    </source>
</evidence>
<keyword evidence="1" id="KW-0949">S-adenosyl-L-methionine</keyword>
<dbReference type="FunCoup" id="Q6CWQ3">
    <property type="interactions" value="355"/>
</dbReference>
<reference evidence="3 4" key="1">
    <citation type="journal article" date="2004" name="Nature">
        <title>Genome evolution in yeasts.</title>
        <authorList>
            <consortium name="Genolevures"/>
            <person name="Dujon B."/>
            <person name="Sherman D."/>
            <person name="Fischer G."/>
            <person name="Durrens P."/>
            <person name="Casaregola S."/>
            <person name="Lafontaine I."/>
            <person name="de Montigny J."/>
            <person name="Marck C."/>
            <person name="Neuveglise C."/>
            <person name="Talla E."/>
            <person name="Goffard N."/>
            <person name="Frangeul L."/>
            <person name="Aigle M."/>
            <person name="Anthouard V."/>
            <person name="Babour A."/>
            <person name="Barbe V."/>
            <person name="Barnay S."/>
            <person name="Blanchin S."/>
            <person name="Beckerich J.M."/>
            <person name="Beyne E."/>
            <person name="Bleykasten C."/>
            <person name="Boisrame A."/>
            <person name="Boyer J."/>
            <person name="Cattolico L."/>
            <person name="Confanioleri F."/>
            <person name="de Daruvar A."/>
            <person name="Despons L."/>
            <person name="Fabre E."/>
            <person name="Fairhead C."/>
            <person name="Ferry-Dumazet H."/>
            <person name="Groppi A."/>
            <person name="Hantraye F."/>
            <person name="Hennequin C."/>
            <person name="Jauniaux N."/>
            <person name="Joyet P."/>
            <person name="Kachouri R."/>
            <person name="Kerrest A."/>
            <person name="Koszul R."/>
            <person name="Lemaire M."/>
            <person name="Lesur I."/>
            <person name="Ma L."/>
            <person name="Muller H."/>
            <person name="Nicaud J.M."/>
            <person name="Nikolski M."/>
            <person name="Oztas S."/>
            <person name="Ozier-Kalogeropoulos O."/>
            <person name="Pellenz S."/>
            <person name="Potier S."/>
            <person name="Richard G.F."/>
            <person name="Straub M.L."/>
            <person name="Suleau A."/>
            <person name="Swennene D."/>
            <person name="Tekaia F."/>
            <person name="Wesolowski-Louvel M."/>
            <person name="Westhof E."/>
            <person name="Wirth B."/>
            <person name="Zeniou-Meyer M."/>
            <person name="Zivanovic I."/>
            <person name="Bolotin-Fukuhara M."/>
            <person name="Thierry A."/>
            <person name="Bouchier C."/>
            <person name="Caudron B."/>
            <person name="Scarpelli C."/>
            <person name="Gaillardin C."/>
            <person name="Weissenbach J."/>
            <person name="Wincker P."/>
            <person name="Souciet J.L."/>
        </authorList>
    </citation>
    <scope>NUCLEOTIDE SEQUENCE [LARGE SCALE GENOMIC DNA]</scope>
    <source>
        <strain evidence="4">ATCC 8585 / CBS 2359 / DSM 70799 / NBRC 1267 / NRRL Y-1140 / WM37</strain>
    </source>
</reference>
<dbReference type="PaxDb" id="284590-Q6CWQ3"/>
<evidence type="ECO:0000256" key="1">
    <source>
        <dbReference type="PIRNR" id="PIRNR037136"/>
    </source>
</evidence>
<comment type="function">
    <text evidence="1">S-adenosyl-L-methionine-dependent protein-lysine N-methyltransferase.</text>
</comment>
<dbReference type="GO" id="GO:0016279">
    <property type="term" value="F:protein-lysine N-methyltransferase activity"/>
    <property type="evidence" value="ECO:0007669"/>
    <property type="project" value="UniProtKB-UniRule"/>
</dbReference>
<dbReference type="eggNOG" id="KOG1337">
    <property type="taxonomic scope" value="Eukaryota"/>
</dbReference>
<evidence type="ECO:0000313" key="3">
    <source>
        <dbReference type="EMBL" id="CAH02029.1"/>
    </source>
</evidence>
<evidence type="ECO:0000313" key="4">
    <source>
        <dbReference type="Proteomes" id="UP000000598"/>
    </source>
</evidence>
<dbReference type="HOGENOM" id="CLU_030667_2_0_1"/>
<dbReference type="PANTHER" id="PTHR13271:SF147">
    <property type="entry name" value="PROTEIN-LYSINE N-METHYLTRANSFERASE EFM1-RELATED"/>
    <property type="match status" value="1"/>
</dbReference>
<dbReference type="AlphaFoldDB" id="Q6CWQ3"/>
<comment type="subcellular location">
    <subcellularLocation>
        <location evidence="1">Cytoplasm</location>
    </subcellularLocation>
</comment>
<dbReference type="Pfam" id="PF00856">
    <property type="entry name" value="SET"/>
    <property type="match status" value="1"/>
</dbReference>
<dbReference type="Proteomes" id="UP000000598">
    <property type="component" value="Chromosome B"/>
</dbReference>
<dbReference type="InterPro" id="IPR050600">
    <property type="entry name" value="SETD3_SETD6_MTase"/>
</dbReference>
<keyword evidence="4" id="KW-1185">Reference proteome</keyword>
<dbReference type="GO" id="GO:0005737">
    <property type="term" value="C:cytoplasm"/>
    <property type="evidence" value="ECO:0007669"/>
    <property type="project" value="UniProtKB-SubCell"/>
</dbReference>
<protein>
    <recommendedName>
        <fullName evidence="1">Protein-lysine N-methyltransferase</fullName>
    </recommendedName>
</protein>
<dbReference type="InterPro" id="IPR017119">
    <property type="entry name" value="Efm1/Rkm1"/>
</dbReference>
<dbReference type="GO" id="GO:0005634">
    <property type="term" value="C:nucleus"/>
    <property type="evidence" value="ECO:0007669"/>
    <property type="project" value="TreeGrafter"/>
</dbReference>
<accession>Q6CWQ3</accession>
<sequence length="594" mass="68287">MDKLDQLLAFAKDNGVSLPQNVGFKNVEGKGICCIASDDIEQAVFQLPSHLIITKDLSNKHFRDQVKSKEHHNTWLKLFLSKLKFSDEMIILDNENITKLFRPYIMALPSQVDSPLGWNPSELALLNGTNLYTSLKEKLQSIYDEWWNVIEGTSFQTRQYNIEQLSIDEIYEQITSKVFSEKILDFFSFPAFLWSHLMFTSRAFPERVINPYCDEYNVILLPVLDLLNHENRSKIQWSCSSEGSFIFEKLEPVSKGTEICNNYGAKGNEELLYGYGFVVDGNEFDNLALKLKLPLPVVEKILADGSVYLPTFDDYTTYAFDTVKDTRGNQKKTNDTKPLKALENFADGILYFINADLENLKPLMDLFSLLSKNDNESALSLRCQLTALQSLKNALKQKLYLIIDAEPLESQKDYATCEYRKQCAAIYKSGQISILKDSINNIKRLQKHILTAYKPYLASIKSIMKHDRDFQKDYHELYDQTNNAAPADLIDEFEYAVAWLMVRTQKLARSKEASEYLWVQDQFTNYFSHYTEDSQISNAGKSLHNYFFPNGNDRISVKTMDCIATFINNETFLMESSASNSVPVFTKCIDIHYS</sequence>
<organism evidence="3 4">
    <name type="scientific">Kluyveromyces lactis (strain ATCC 8585 / CBS 2359 / DSM 70799 / NBRC 1267 / NRRL Y-1140 / WM37)</name>
    <name type="common">Yeast</name>
    <name type="synonym">Candida sphaerica</name>
    <dbReference type="NCBI Taxonomy" id="284590"/>
    <lineage>
        <taxon>Eukaryota</taxon>
        <taxon>Fungi</taxon>
        <taxon>Dikarya</taxon>
        <taxon>Ascomycota</taxon>
        <taxon>Saccharomycotina</taxon>
        <taxon>Saccharomycetes</taxon>
        <taxon>Saccharomycetales</taxon>
        <taxon>Saccharomycetaceae</taxon>
        <taxon>Kluyveromyces</taxon>
    </lineage>
</organism>
<dbReference type="PIRSF" id="PIRSF037136">
    <property type="entry name" value="Ribosomal_Lys-mtfrase-1"/>
    <property type="match status" value="1"/>
</dbReference>
<dbReference type="STRING" id="284590.Q6CWQ3"/>
<dbReference type="GO" id="GO:0032259">
    <property type="term" value="P:methylation"/>
    <property type="evidence" value="ECO:0007669"/>
    <property type="project" value="UniProtKB-UniRule"/>
</dbReference>
<dbReference type="Gene3D" id="3.90.1410.10">
    <property type="entry name" value="set domain protein methyltransferase, domain 1"/>
    <property type="match status" value="1"/>
</dbReference>
<proteinExistence type="inferred from homology"/>
<dbReference type="OMA" id="FLWSHLI"/>
<dbReference type="InterPro" id="IPR001214">
    <property type="entry name" value="SET_dom"/>
</dbReference>
<dbReference type="EMBL" id="CR382122">
    <property type="protein sequence ID" value="CAH02029.1"/>
    <property type="molecule type" value="Genomic_DNA"/>
</dbReference>